<dbReference type="AlphaFoldDB" id="A0A2T4XUC9"/>
<sequence length="61" mass="6971">MCAVVPCQWRRIIGSYSDVTRGNLKKFFVRSLFRLNAYLTRESPDKCAISRAKLATCDQSV</sequence>
<proteinExistence type="predicted"/>
<accession>A0A2T4XUC9</accession>
<organism evidence="1 2">
    <name type="scientific">Enterobacter cloacae</name>
    <dbReference type="NCBI Taxonomy" id="550"/>
    <lineage>
        <taxon>Bacteria</taxon>
        <taxon>Pseudomonadati</taxon>
        <taxon>Pseudomonadota</taxon>
        <taxon>Gammaproteobacteria</taxon>
        <taxon>Enterobacterales</taxon>
        <taxon>Enterobacteriaceae</taxon>
        <taxon>Enterobacter</taxon>
        <taxon>Enterobacter cloacae complex</taxon>
    </lineage>
</organism>
<comment type="caution">
    <text evidence="1">The sequence shown here is derived from an EMBL/GenBank/DDBJ whole genome shotgun (WGS) entry which is preliminary data.</text>
</comment>
<dbReference type="EMBL" id="PZPP01000021">
    <property type="protein sequence ID" value="PTM33541.1"/>
    <property type="molecule type" value="Genomic_DNA"/>
</dbReference>
<protein>
    <submittedName>
        <fullName evidence="1">Uncharacterized protein</fullName>
    </submittedName>
</protein>
<dbReference type="Proteomes" id="UP000241614">
    <property type="component" value="Unassembled WGS sequence"/>
</dbReference>
<reference evidence="1 2" key="1">
    <citation type="submission" date="2018-04" db="EMBL/GenBank/DDBJ databases">
        <title>Genome sequencing reveals highly heavy metal resistance and biotechnology application of the novel Enterobacter cloacae amazonensis isolated from wastewater river in Manaus - Amazonas.</title>
        <authorList>
            <person name="Astolfi M.C.T."/>
            <person name="Carvalho E.B.D.S."/>
            <person name="Lacerda L.B."/>
            <person name="Pinto M.V."/>
            <person name="Nogueira V.B."/>
            <person name="Barros A.M."/>
            <person name="Astolfi-Filho S."/>
        </authorList>
    </citation>
    <scope>NUCLEOTIDE SEQUENCE [LARGE SCALE GENOMIC DNA]</scope>
    <source>
        <strain evidence="2">amazonensis</strain>
    </source>
</reference>
<name>A0A2T4XUC9_ENTCL</name>
<gene>
    <name evidence="1" type="ORF">DA103_21960</name>
</gene>
<evidence type="ECO:0000313" key="2">
    <source>
        <dbReference type="Proteomes" id="UP000241614"/>
    </source>
</evidence>
<evidence type="ECO:0000313" key="1">
    <source>
        <dbReference type="EMBL" id="PTM33541.1"/>
    </source>
</evidence>